<proteinExistence type="predicted"/>
<evidence type="ECO:0000313" key="2">
    <source>
        <dbReference type="Proteomes" id="UP000077266"/>
    </source>
</evidence>
<sequence length="385" mass="43051">MDFVIGFTTYVGNPSGLRKYEHVMQSAQPGPRRLQRRQWVGFTSDSDSTSLPDNPAPNTTLPTTLCIGEEIDRRGVDPWTPSSSLLFRGRITAGPENIRGLQVWIKAGRTPERIDSLRREAQVYDSLKDQQDVLVPRSLGLFHRKERASHPIPKVSGTHIPYTILVLVDVGPTLSDTGHAARSALHHLDYLLRDRIADAVLALHNCGYKHGQFSASAVAMNGQRVFIIKLGKVAEHRCKRNEALVRCALRTPCEQDFHCEELWSIFTTFGAVWAPANVEVCGGRWSSEELLHDPLLIANESVRRSRMREEDAINAVLTAREDYLACYMPWDETSLAFVKDTRSEVIERYLCAPRIDPPPRQLPSIIDVQDADDEGSSDASTVGSL</sequence>
<organism evidence="1 2">
    <name type="scientific">Exidia glandulosa HHB12029</name>
    <dbReference type="NCBI Taxonomy" id="1314781"/>
    <lineage>
        <taxon>Eukaryota</taxon>
        <taxon>Fungi</taxon>
        <taxon>Dikarya</taxon>
        <taxon>Basidiomycota</taxon>
        <taxon>Agaricomycotina</taxon>
        <taxon>Agaricomycetes</taxon>
        <taxon>Auriculariales</taxon>
        <taxon>Exidiaceae</taxon>
        <taxon>Exidia</taxon>
    </lineage>
</organism>
<evidence type="ECO:0000313" key="1">
    <source>
        <dbReference type="EMBL" id="KZV99073.1"/>
    </source>
</evidence>
<keyword evidence="2" id="KW-1185">Reference proteome</keyword>
<accession>A0A165MCM9</accession>
<dbReference type="STRING" id="1314781.A0A165MCM9"/>
<evidence type="ECO:0008006" key="3">
    <source>
        <dbReference type="Google" id="ProtNLM"/>
    </source>
</evidence>
<protein>
    <recommendedName>
        <fullName evidence="3">Protein kinase domain-containing protein</fullName>
    </recommendedName>
</protein>
<gene>
    <name evidence="1" type="ORF">EXIGLDRAFT_726543</name>
</gene>
<dbReference type="Proteomes" id="UP000077266">
    <property type="component" value="Unassembled WGS sequence"/>
</dbReference>
<reference evidence="1 2" key="1">
    <citation type="journal article" date="2016" name="Mol. Biol. Evol.">
        <title>Comparative Genomics of Early-Diverging Mushroom-Forming Fungi Provides Insights into the Origins of Lignocellulose Decay Capabilities.</title>
        <authorList>
            <person name="Nagy L.G."/>
            <person name="Riley R."/>
            <person name="Tritt A."/>
            <person name="Adam C."/>
            <person name="Daum C."/>
            <person name="Floudas D."/>
            <person name="Sun H."/>
            <person name="Yadav J.S."/>
            <person name="Pangilinan J."/>
            <person name="Larsson K.H."/>
            <person name="Matsuura K."/>
            <person name="Barry K."/>
            <person name="Labutti K."/>
            <person name="Kuo R."/>
            <person name="Ohm R.A."/>
            <person name="Bhattacharya S.S."/>
            <person name="Shirouzu T."/>
            <person name="Yoshinaga Y."/>
            <person name="Martin F.M."/>
            <person name="Grigoriev I.V."/>
            <person name="Hibbett D.S."/>
        </authorList>
    </citation>
    <scope>NUCLEOTIDE SEQUENCE [LARGE SCALE GENOMIC DNA]</scope>
    <source>
        <strain evidence="1 2">HHB12029</strain>
    </source>
</reference>
<dbReference type="AlphaFoldDB" id="A0A165MCM9"/>
<dbReference type="InParanoid" id="A0A165MCM9"/>
<dbReference type="EMBL" id="KV425913">
    <property type="protein sequence ID" value="KZV99073.1"/>
    <property type="molecule type" value="Genomic_DNA"/>
</dbReference>
<name>A0A165MCM9_EXIGL</name>